<name>A0ABS4HD61_9BACI</name>
<keyword evidence="2" id="KW-1185">Reference proteome</keyword>
<dbReference type="Proteomes" id="UP001519328">
    <property type="component" value="Unassembled WGS sequence"/>
</dbReference>
<protein>
    <submittedName>
        <fullName evidence="1">Uncharacterized protein</fullName>
    </submittedName>
</protein>
<organism evidence="1 2">
    <name type="scientific">Virgibacillus litoralis</name>
    <dbReference type="NCBI Taxonomy" id="578221"/>
    <lineage>
        <taxon>Bacteria</taxon>
        <taxon>Bacillati</taxon>
        <taxon>Bacillota</taxon>
        <taxon>Bacilli</taxon>
        <taxon>Bacillales</taxon>
        <taxon>Bacillaceae</taxon>
        <taxon>Virgibacillus</taxon>
    </lineage>
</organism>
<gene>
    <name evidence="1" type="ORF">J2Z82_001745</name>
</gene>
<dbReference type="EMBL" id="JAGGKK010000008">
    <property type="protein sequence ID" value="MBP1948808.1"/>
    <property type="molecule type" value="Genomic_DNA"/>
</dbReference>
<comment type="caution">
    <text evidence="1">The sequence shown here is derived from an EMBL/GenBank/DDBJ whole genome shotgun (WGS) entry which is preliminary data.</text>
</comment>
<sequence>MKKLPATAGSFFVEIVGESHAIGGRPRAIVFDKYREV</sequence>
<reference evidence="1 2" key="1">
    <citation type="submission" date="2021-03" db="EMBL/GenBank/DDBJ databases">
        <title>Genomic Encyclopedia of Type Strains, Phase IV (KMG-IV): sequencing the most valuable type-strain genomes for metagenomic binning, comparative biology and taxonomic classification.</title>
        <authorList>
            <person name="Goeker M."/>
        </authorList>
    </citation>
    <scope>NUCLEOTIDE SEQUENCE [LARGE SCALE GENOMIC DNA]</scope>
    <source>
        <strain evidence="1 2">DSM 21085</strain>
    </source>
</reference>
<accession>A0ABS4HD61</accession>
<proteinExistence type="predicted"/>
<evidence type="ECO:0000313" key="2">
    <source>
        <dbReference type="Proteomes" id="UP001519328"/>
    </source>
</evidence>
<evidence type="ECO:0000313" key="1">
    <source>
        <dbReference type="EMBL" id="MBP1948808.1"/>
    </source>
</evidence>